<sequence length="53" mass="5415">MGFLLWIAAVILVIAGIVTLINGSLLLGIVLIVVGLAVGPGGWSIFNKRGARA</sequence>
<dbReference type="InterPro" id="IPR047891">
    <property type="entry name" value="GPGG_membr"/>
</dbReference>
<proteinExistence type="predicted"/>
<evidence type="ECO:0000313" key="2">
    <source>
        <dbReference type="EMBL" id="UUP14135.1"/>
    </source>
</evidence>
<accession>A0ABY5M7J5</accession>
<name>A0ABY5M7J5_9ACTN</name>
<dbReference type="NCBIfam" id="NF040511">
    <property type="entry name" value="membrane_GPGG"/>
    <property type="match status" value="1"/>
</dbReference>
<protein>
    <submittedName>
        <fullName evidence="2">GPGG-motif small membrane protein</fullName>
    </submittedName>
</protein>
<dbReference type="EMBL" id="CP102173">
    <property type="protein sequence ID" value="UUP14135.1"/>
    <property type="molecule type" value="Genomic_DNA"/>
</dbReference>
<dbReference type="RefSeq" id="WP_232403422.1">
    <property type="nucleotide sequence ID" value="NZ_CP102173.1"/>
</dbReference>
<dbReference type="Proteomes" id="UP001316184">
    <property type="component" value="Chromosome"/>
</dbReference>
<reference evidence="2 3" key="1">
    <citation type="submission" date="2022-08" db="EMBL/GenBank/DDBJ databases">
        <title>novel species in genus Aeromicrobium.</title>
        <authorList>
            <person name="Ye L."/>
        </authorList>
    </citation>
    <scope>NUCLEOTIDE SEQUENCE [LARGE SCALE GENOMIC DNA]</scope>
    <source>
        <strain evidence="3">zg-Y1379</strain>
    </source>
</reference>
<keyword evidence="1" id="KW-0812">Transmembrane</keyword>
<evidence type="ECO:0000313" key="3">
    <source>
        <dbReference type="Proteomes" id="UP001316184"/>
    </source>
</evidence>
<keyword evidence="3" id="KW-1185">Reference proteome</keyword>
<keyword evidence="1" id="KW-1133">Transmembrane helix</keyword>
<gene>
    <name evidence="2" type="ORF">NQV15_02145</name>
</gene>
<organism evidence="2 3">
    <name type="scientific">Aeromicrobium wangtongii</name>
    <dbReference type="NCBI Taxonomy" id="2969247"/>
    <lineage>
        <taxon>Bacteria</taxon>
        <taxon>Bacillati</taxon>
        <taxon>Actinomycetota</taxon>
        <taxon>Actinomycetes</taxon>
        <taxon>Propionibacteriales</taxon>
        <taxon>Nocardioidaceae</taxon>
        <taxon>Aeromicrobium</taxon>
    </lineage>
</organism>
<feature type="transmembrane region" description="Helical" evidence="1">
    <location>
        <begin position="25"/>
        <end position="46"/>
    </location>
</feature>
<evidence type="ECO:0000256" key="1">
    <source>
        <dbReference type="SAM" id="Phobius"/>
    </source>
</evidence>
<keyword evidence="1" id="KW-0472">Membrane</keyword>